<keyword evidence="1" id="KW-1133">Transmembrane helix</keyword>
<sequence>MENYPNFTLWSMRISILVALIVALLSWINGLKIFNLIVRAGISFGIIYLLLMGTFSLFKKTALSIPKQDQTLETGRGGLVDVSLGGDDFFDTLPQNSGVPGQVDKDLSLGLDSKKQADIIRRMGWGGEET</sequence>
<gene>
    <name evidence="2" type="ordered locus">Desaci_3806</name>
</gene>
<dbReference type="HOGENOM" id="CLU_1967002_0_0_9"/>
<feature type="transmembrane region" description="Helical" evidence="1">
    <location>
        <begin position="12"/>
        <end position="30"/>
    </location>
</feature>
<organism evidence="2 3">
    <name type="scientific">Desulfosporosinus acidiphilus (strain DSM 22704 / JCM 16185 / SJ4)</name>
    <dbReference type="NCBI Taxonomy" id="646529"/>
    <lineage>
        <taxon>Bacteria</taxon>
        <taxon>Bacillati</taxon>
        <taxon>Bacillota</taxon>
        <taxon>Clostridia</taxon>
        <taxon>Eubacteriales</taxon>
        <taxon>Desulfitobacteriaceae</taxon>
        <taxon>Desulfosporosinus</taxon>
    </lineage>
</organism>
<evidence type="ECO:0000256" key="1">
    <source>
        <dbReference type="SAM" id="Phobius"/>
    </source>
</evidence>
<dbReference type="STRING" id="646529.Desaci_3806"/>
<dbReference type="EMBL" id="CP003639">
    <property type="protein sequence ID" value="AFM42687.1"/>
    <property type="molecule type" value="Genomic_DNA"/>
</dbReference>
<keyword evidence="1" id="KW-0472">Membrane</keyword>
<evidence type="ECO:0000313" key="3">
    <source>
        <dbReference type="Proteomes" id="UP000002892"/>
    </source>
</evidence>
<accession>I4DA63</accession>
<evidence type="ECO:0000313" key="2">
    <source>
        <dbReference type="EMBL" id="AFM42687.1"/>
    </source>
</evidence>
<name>I4DA63_DESAJ</name>
<dbReference type="KEGG" id="dai:Desaci_3806"/>
<keyword evidence="3" id="KW-1185">Reference proteome</keyword>
<dbReference type="Proteomes" id="UP000002892">
    <property type="component" value="Chromosome"/>
</dbReference>
<dbReference type="AlphaFoldDB" id="I4DA63"/>
<proteinExistence type="predicted"/>
<protein>
    <submittedName>
        <fullName evidence="2">Uncharacterized protein</fullName>
    </submittedName>
</protein>
<dbReference type="RefSeq" id="WP_014828674.1">
    <property type="nucleotide sequence ID" value="NC_018068.1"/>
</dbReference>
<keyword evidence="1" id="KW-0812">Transmembrane</keyword>
<reference evidence="2 3" key="1">
    <citation type="journal article" date="2012" name="J. Bacteriol.">
        <title>Complete genome sequences of Desulfosporosinus orientis DSM765T, Desulfosporosinus youngiae DSM17734T, Desulfosporosinus meridiei DSM13257T, and Desulfosporosinus acidiphilus DSM22704T.</title>
        <authorList>
            <person name="Pester M."/>
            <person name="Brambilla E."/>
            <person name="Alazard D."/>
            <person name="Rattei T."/>
            <person name="Weinmaier T."/>
            <person name="Han J."/>
            <person name="Lucas S."/>
            <person name="Lapidus A."/>
            <person name="Cheng J.F."/>
            <person name="Goodwin L."/>
            <person name="Pitluck S."/>
            <person name="Peters L."/>
            <person name="Ovchinnikova G."/>
            <person name="Teshima H."/>
            <person name="Detter J.C."/>
            <person name="Han C.S."/>
            <person name="Tapia R."/>
            <person name="Land M.L."/>
            <person name="Hauser L."/>
            <person name="Kyrpides N.C."/>
            <person name="Ivanova N.N."/>
            <person name="Pagani I."/>
            <person name="Huntmann M."/>
            <person name="Wei C.L."/>
            <person name="Davenport K.W."/>
            <person name="Daligault H."/>
            <person name="Chain P.S."/>
            <person name="Chen A."/>
            <person name="Mavromatis K."/>
            <person name="Markowitz V."/>
            <person name="Szeto E."/>
            <person name="Mikhailova N."/>
            <person name="Pati A."/>
            <person name="Wagner M."/>
            <person name="Woyke T."/>
            <person name="Ollivier B."/>
            <person name="Klenk H.P."/>
            <person name="Spring S."/>
            <person name="Loy A."/>
        </authorList>
    </citation>
    <scope>NUCLEOTIDE SEQUENCE [LARGE SCALE GENOMIC DNA]</scope>
    <source>
        <strain evidence="3">DSM 22704 / JCM 16185 / SJ4</strain>
    </source>
</reference>
<feature type="transmembrane region" description="Helical" evidence="1">
    <location>
        <begin position="36"/>
        <end position="58"/>
    </location>
</feature>